<gene>
    <name evidence="7" type="ORF">SAMN02745157_0298</name>
</gene>
<dbReference type="EMBL" id="FQUP01000001">
    <property type="protein sequence ID" value="SHE49531.1"/>
    <property type="molecule type" value="Genomic_DNA"/>
</dbReference>
<proteinExistence type="predicted"/>
<organism evidence="7 8">
    <name type="scientific">Kaistia soli DSM 19436</name>
    <dbReference type="NCBI Taxonomy" id="1122133"/>
    <lineage>
        <taxon>Bacteria</taxon>
        <taxon>Pseudomonadati</taxon>
        <taxon>Pseudomonadota</taxon>
        <taxon>Alphaproteobacteria</taxon>
        <taxon>Hyphomicrobiales</taxon>
        <taxon>Kaistiaceae</taxon>
        <taxon>Kaistia</taxon>
    </lineage>
</organism>
<dbReference type="PROSITE" id="PS50005">
    <property type="entry name" value="TPR"/>
    <property type="match status" value="1"/>
</dbReference>
<evidence type="ECO:0000313" key="7">
    <source>
        <dbReference type="EMBL" id="SHE49531.1"/>
    </source>
</evidence>
<dbReference type="PRINTS" id="PR00996">
    <property type="entry name" value="CHERMTFRASE"/>
</dbReference>
<dbReference type="Gene3D" id="1.25.40.10">
    <property type="entry name" value="Tetratricopeptide repeat domain"/>
    <property type="match status" value="1"/>
</dbReference>
<evidence type="ECO:0000259" key="6">
    <source>
        <dbReference type="PROSITE" id="PS50123"/>
    </source>
</evidence>
<dbReference type="SMART" id="SM00138">
    <property type="entry name" value="MeTrc"/>
    <property type="match status" value="1"/>
</dbReference>
<dbReference type="PROSITE" id="PS50123">
    <property type="entry name" value="CHER"/>
    <property type="match status" value="1"/>
</dbReference>
<feature type="domain" description="CheR-type methyltransferase" evidence="6">
    <location>
        <begin position="1"/>
        <end position="238"/>
    </location>
</feature>
<keyword evidence="1 7" id="KW-0489">Methyltransferase</keyword>
<evidence type="ECO:0000256" key="3">
    <source>
        <dbReference type="ARBA" id="ARBA00022691"/>
    </source>
</evidence>
<dbReference type="GO" id="GO:0032259">
    <property type="term" value="P:methylation"/>
    <property type="evidence" value="ECO:0007669"/>
    <property type="project" value="UniProtKB-KW"/>
</dbReference>
<dbReference type="AlphaFoldDB" id="A0A1M4TYF2"/>
<evidence type="ECO:0000256" key="2">
    <source>
        <dbReference type="ARBA" id="ARBA00022679"/>
    </source>
</evidence>
<dbReference type="SUPFAM" id="SSF53335">
    <property type="entry name" value="S-adenosyl-L-methionine-dependent methyltransferases"/>
    <property type="match status" value="1"/>
</dbReference>
<feature type="region of interest" description="Disordered" evidence="5">
    <location>
        <begin position="263"/>
        <end position="305"/>
    </location>
</feature>
<name>A0A1M4TYF2_9HYPH</name>
<evidence type="ECO:0000256" key="1">
    <source>
        <dbReference type="ARBA" id="ARBA00022603"/>
    </source>
</evidence>
<feature type="repeat" description="TPR" evidence="4">
    <location>
        <begin position="344"/>
        <end position="377"/>
    </location>
</feature>
<keyword evidence="3" id="KW-0949">S-adenosyl-L-methionine</keyword>
<dbReference type="InterPro" id="IPR000780">
    <property type="entry name" value="CheR_MeTrfase"/>
</dbReference>
<evidence type="ECO:0000313" key="8">
    <source>
        <dbReference type="Proteomes" id="UP000184485"/>
    </source>
</evidence>
<sequence>MITTDIEKLLHAAIGMNAESVSGSGIQFALKQRMAATHLTEPAAYWRLVTGSRHELQELINAVVIPETWFFRDREAFAALARHARANRRPGQHIRILSLPCSTGEEPYSAAMAMFDAGFAASDFHIEGIDVSTRNIAEAEQAVYGRNSFRGEDLAFRARFCEQVPGGYRPVATVLRQVTFRAANLFDVTATAPSELYDVVFCRNLLIYFDRTRQERALAHLRAILAPGGMLLVGPAESSLPGLCGFVSARMPMAFAFLKQEAETTPRPTLPPAPKVKPQRVLRPATPSPTRPTSRLSAASARPETTADLMRSSLAAIERAANAGQLDEAKAAAGQHIDRFGPAAEVYYLLGLAHDAGKEPDRAIENYRKTLYLAPDHRETLAHLALLLQRQGDLDGAKVLSARLARLEKRSRVP</sequence>
<dbReference type="InterPro" id="IPR022642">
    <property type="entry name" value="CheR_C"/>
</dbReference>
<dbReference type="Proteomes" id="UP000184485">
    <property type="component" value="Unassembled WGS sequence"/>
</dbReference>
<keyword evidence="8" id="KW-1185">Reference proteome</keyword>
<dbReference type="PANTHER" id="PTHR24422:SF19">
    <property type="entry name" value="CHEMOTAXIS PROTEIN METHYLTRANSFERASE"/>
    <property type="match status" value="1"/>
</dbReference>
<protein>
    <submittedName>
        <fullName evidence="7">Chemotaxis protein methyltransferase WspC</fullName>
    </submittedName>
</protein>
<dbReference type="GO" id="GO:0008757">
    <property type="term" value="F:S-adenosylmethionine-dependent methyltransferase activity"/>
    <property type="evidence" value="ECO:0007669"/>
    <property type="project" value="InterPro"/>
</dbReference>
<evidence type="ECO:0000256" key="5">
    <source>
        <dbReference type="SAM" id="MobiDB-lite"/>
    </source>
</evidence>
<dbReference type="InterPro" id="IPR011990">
    <property type="entry name" value="TPR-like_helical_dom_sf"/>
</dbReference>
<reference evidence="7 8" key="1">
    <citation type="submission" date="2016-11" db="EMBL/GenBank/DDBJ databases">
        <authorList>
            <person name="Jaros S."/>
            <person name="Januszkiewicz K."/>
            <person name="Wedrychowicz H."/>
        </authorList>
    </citation>
    <scope>NUCLEOTIDE SEQUENCE [LARGE SCALE GENOMIC DNA]</scope>
    <source>
        <strain evidence="7 8">DSM 19436</strain>
    </source>
</reference>
<dbReference type="STRING" id="1122133.SAMN02745157_0298"/>
<dbReference type="InterPro" id="IPR050903">
    <property type="entry name" value="Bact_Chemotaxis_MeTrfase"/>
</dbReference>
<accession>A0A1M4TYF2</accession>
<dbReference type="Pfam" id="PF01739">
    <property type="entry name" value="CheR"/>
    <property type="match status" value="1"/>
</dbReference>
<dbReference type="InterPro" id="IPR019734">
    <property type="entry name" value="TPR_rpt"/>
</dbReference>
<keyword evidence="4" id="KW-0802">TPR repeat</keyword>
<dbReference type="InterPro" id="IPR029063">
    <property type="entry name" value="SAM-dependent_MTases_sf"/>
</dbReference>
<dbReference type="PANTHER" id="PTHR24422">
    <property type="entry name" value="CHEMOTAXIS PROTEIN METHYLTRANSFERASE"/>
    <property type="match status" value="1"/>
</dbReference>
<dbReference type="SMART" id="SM00028">
    <property type="entry name" value="TPR"/>
    <property type="match status" value="1"/>
</dbReference>
<dbReference type="SUPFAM" id="SSF48452">
    <property type="entry name" value="TPR-like"/>
    <property type="match status" value="1"/>
</dbReference>
<keyword evidence="2 7" id="KW-0808">Transferase</keyword>
<dbReference type="Gene3D" id="3.40.50.150">
    <property type="entry name" value="Vaccinia Virus protein VP39"/>
    <property type="match status" value="1"/>
</dbReference>
<evidence type="ECO:0000256" key="4">
    <source>
        <dbReference type="PROSITE-ProRule" id="PRU00339"/>
    </source>
</evidence>